<proteinExistence type="predicted"/>
<name>A0A843U9J2_COLES</name>
<accession>A0A843U9J2</accession>
<evidence type="ECO:0000313" key="2">
    <source>
        <dbReference type="Proteomes" id="UP000652761"/>
    </source>
</evidence>
<dbReference type="Proteomes" id="UP000652761">
    <property type="component" value="Unassembled WGS sequence"/>
</dbReference>
<keyword evidence="2" id="KW-1185">Reference proteome</keyword>
<organism evidence="1 2">
    <name type="scientific">Colocasia esculenta</name>
    <name type="common">Wild taro</name>
    <name type="synonym">Arum esculentum</name>
    <dbReference type="NCBI Taxonomy" id="4460"/>
    <lineage>
        <taxon>Eukaryota</taxon>
        <taxon>Viridiplantae</taxon>
        <taxon>Streptophyta</taxon>
        <taxon>Embryophyta</taxon>
        <taxon>Tracheophyta</taxon>
        <taxon>Spermatophyta</taxon>
        <taxon>Magnoliopsida</taxon>
        <taxon>Liliopsida</taxon>
        <taxon>Araceae</taxon>
        <taxon>Aroideae</taxon>
        <taxon>Colocasieae</taxon>
        <taxon>Colocasia</taxon>
    </lineage>
</organism>
<reference evidence="1" key="1">
    <citation type="submission" date="2017-07" db="EMBL/GenBank/DDBJ databases">
        <title>Taro Niue Genome Assembly and Annotation.</title>
        <authorList>
            <person name="Atibalentja N."/>
            <person name="Keating K."/>
            <person name="Fields C.J."/>
        </authorList>
    </citation>
    <scope>NUCLEOTIDE SEQUENCE</scope>
    <source>
        <strain evidence="1">Niue_2</strain>
        <tissue evidence="1">Leaf</tissue>
    </source>
</reference>
<dbReference type="EMBL" id="NMUH01000497">
    <property type="protein sequence ID" value="MQL80268.1"/>
    <property type="molecule type" value="Genomic_DNA"/>
</dbReference>
<protein>
    <submittedName>
        <fullName evidence="1">Uncharacterized protein</fullName>
    </submittedName>
</protein>
<comment type="caution">
    <text evidence="1">The sequence shown here is derived from an EMBL/GenBank/DDBJ whole genome shotgun (WGS) entry which is preliminary data.</text>
</comment>
<sequence length="171" mass="18645">MPPAGVNFISFAGASWAAGITPRKYGEPTTAEKSPSPKHIGVARNPWQGQYIALLEVKTEQTLDFSRERLGRFQKFFRSWWSPYIGIWVRGGHPTGQHLHRVTSPPGNISTKGNPTGGKTPPVGPTSGVLLRWGPAGPGGVPVGFGGPHRWASPYRFRIKDLRVIVIRGSK</sequence>
<gene>
    <name evidence="1" type="ORF">Taro_012709</name>
</gene>
<evidence type="ECO:0000313" key="1">
    <source>
        <dbReference type="EMBL" id="MQL80268.1"/>
    </source>
</evidence>
<dbReference type="AlphaFoldDB" id="A0A843U9J2"/>